<proteinExistence type="inferred from homology"/>
<evidence type="ECO:0000259" key="14">
    <source>
        <dbReference type="PROSITE" id="PS50052"/>
    </source>
</evidence>
<evidence type="ECO:0000313" key="15">
    <source>
        <dbReference type="EMBL" id="PSJ31359.1"/>
    </source>
</evidence>
<dbReference type="AlphaFoldDB" id="A0A2P7Q065"/>
<feature type="domain" description="Guanylate kinase-like" evidence="14">
    <location>
        <begin position="7"/>
        <end position="186"/>
    </location>
</feature>
<evidence type="ECO:0000256" key="13">
    <source>
        <dbReference type="HAMAP-Rule" id="MF_00328"/>
    </source>
</evidence>
<dbReference type="SMART" id="SM00072">
    <property type="entry name" value="GuKc"/>
    <property type="match status" value="1"/>
</dbReference>
<dbReference type="InterPro" id="IPR020590">
    <property type="entry name" value="Guanylate_kinase_CS"/>
</dbReference>
<dbReference type="PROSITE" id="PS50052">
    <property type="entry name" value="GUANYLATE_KINASE_2"/>
    <property type="match status" value="1"/>
</dbReference>
<dbReference type="PROSITE" id="PS00856">
    <property type="entry name" value="GUANYLATE_KINASE_1"/>
    <property type="match status" value="1"/>
</dbReference>
<evidence type="ECO:0000256" key="11">
    <source>
        <dbReference type="ARBA" id="ARBA00030128"/>
    </source>
</evidence>
<dbReference type="InterPro" id="IPR027417">
    <property type="entry name" value="P-loop_NTPase"/>
</dbReference>
<keyword evidence="7 13" id="KW-0808">Transferase</keyword>
<comment type="catalytic activity">
    <reaction evidence="12 13">
        <text>GMP + ATP = GDP + ADP</text>
        <dbReference type="Rhea" id="RHEA:20780"/>
        <dbReference type="ChEBI" id="CHEBI:30616"/>
        <dbReference type="ChEBI" id="CHEBI:58115"/>
        <dbReference type="ChEBI" id="CHEBI:58189"/>
        <dbReference type="ChEBI" id="CHEBI:456216"/>
        <dbReference type="EC" id="2.7.4.8"/>
    </reaction>
</comment>
<keyword evidence="6 13" id="KW-0963">Cytoplasm</keyword>
<dbReference type="GO" id="GO:0005829">
    <property type="term" value="C:cytosol"/>
    <property type="evidence" value="ECO:0007669"/>
    <property type="project" value="TreeGrafter"/>
</dbReference>
<evidence type="ECO:0000256" key="1">
    <source>
        <dbReference type="ARBA" id="ARBA00003531"/>
    </source>
</evidence>
<evidence type="ECO:0000256" key="12">
    <source>
        <dbReference type="ARBA" id="ARBA00048594"/>
    </source>
</evidence>
<dbReference type="InterPro" id="IPR008145">
    <property type="entry name" value="GK/Ca_channel_bsu"/>
</dbReference>
<dbReference type="Proteomes" id="UP000241434">
    <property type="component" value="Unassembled WGS sequence"/>
</dbReference>
<comment type="caution">
    <text evidence="15">The sequence shown here is derived from an EMBL/GenBank/DDBJ whole genome shotgun (WGS) entry which is preliminary data.</text>
</comment>
<accession>A0A2P7Q065</accession>
<evidence type="ECO:0000313" key="16">
    <source>
        <dbReference type="Proteomes" id="UP000241434"/>
    </source>
</evidence>
<evidence type="ECO:0000256" key="6">
    <source>
        <dbReference type="ARBA" id="ARBA00022490"/>
    </source>
</evidence>
<dbReference type="SUPFAM" id="SSF52540">
    <property type="entry name" value="P-loop containing nucleoside triphosphate hydrolases"/>
    <property type="match status" value="1"/>
</dbReference>
<keyword evidence="16" id="KW-1185">Reference proteome</keyword>
<dbReference type="HAMAP" id="MF_00328">
    <property type="entry name" value="Guanylate_kinase"/>
    <property type="match status" value="1"/>
</dbReference>
<protein>
    <recommendedName>
        <fullName evidence="5 13">Guanylate kinase</fullName>
        <ecNumber evidence="4 13">2.7.4.8</ecNumber>
    </recommendedName>
    <alternativeName>
        <fullName evidence="11 13">GMP kinase</fullName>
    </alternativeName>
</protein>
<dbReference type="NCBIfam" id="TIGR03263">
    <property type="entry name" value="guanyl_kin"/>
    <property type="match status" value="1"/>
</dbReference>
<dbReference type="Gene3D" id="3.40.50.300">
    <property type="entry name" value="P-loop containing nucleotide triphosphate hydrolases"/>
    <property type="match status" value="1"/>
</dbReference>
<dbReference type="GO" id="GO:0004385">
    <property type="term" value="F:GMP kinase activity"/>
    <property type="evidence" value="ECO:0007669"/>
    <property type="project" value="UniProtKB-UniRule"/>
</dbReference>
<evidence type="ECO:0000256" key="4">
    <source>
        <dbReference type="ARBA" id="ARBA00012961"/>
    </source>
</evidence>
<dbReference type="Pfam" id="PF00625">
    <property type="entry name" value="Guanylate_kin"/>
    <property type="match status" value="1"/>
</dbReference>
<feature type="binding site" evidence="13">
    <location>
        <begin position="14"/>
        <end position="21"/>
    </location>
    <ligand>
        <name>ATP</name>
        <dbReference type="ChEBI" id="CHEBI:30616"/>
    </ligand>
</feature>
<reference evidence="15" key="1">
    <citation type="thesis" date="2015" institute="Rutgers" country="The State University of New Jersey, 14 College Farm Rd., New Brunswick, NJ, USA">
        <title>Ammonia toxicity in bacteria and its implications for treatment of and resource recovery from highly nitrogenous organic wastes.</title>
        <authorList>
            <person name="Luther A.K."/>
        </authorList>
    </citation>
    <scope>NUCLEOTIDE SEQUENCE</scope>
    <source>
        <strain evidence="15">RT-10B</strain>
    </source>
</reference>
<dbReference type="OrthoDB" id="9808150at2"/>
<organism evidence="15 16">
    <name type="scientific">Peptostreptococcus russellii</name>
    <dbReference type="NCBI Taxonomy" id="215200"/>
    <lineage>
        <taxon>Bacteria</taxon>
        <taxon>Bacillati</taxon>
        <taxon>Bacillota</taxon>
        <taxon>Clostridia</taxon>
        <taxon>Peptostreptococcales</taxon>
        <taxon>Peptostreptococcaceae</taxon>
        <taxon>Peptostreptococcus</taxon>
    </lineage>
</organism>
<comment type="function">
    <text evidence="1 13">Essential for recycling GMP and indirectly, cGMP.</text>
</comment>
<comment type="similarity">
    <text evidence="3 13">Belongs to the guanylate kinase family.</text>
</comment>
<keyword evidence="9 13" id="KW-0418">Kinase</keyword>
<dbReference type="PANTHER" id="PTHR23117:SF13">
    <property type="entry name" value="GUANYLATE KINASE"/>
    <property type="match status" value="1"/>
</dbReference>
<dbReference type="Gene3D" id="3.30.63.10">
    <property type="entry name" value="Guanylate Kinase phosphate binding domain"/>
    <property type="match status" value="1"/>
</dbReference>
<dbReference type="FunFam" id="3.40.50.300:FF:000855">
    <property type="entry name" value="Guanylate kinase"/>
    <property type="match status" value="1"/>
</dbReference>
<keyword evidence="8 13" id="KW-0547">Nucleotide-binding</keyword>
<keyword evidence="10 13" id="KW-0067">ATP-binding</keyword>
<evidence type="ECO:0000256" key="3">
    <source>
        <dbReference type="ARBA" id="ARBA00005790"/>
    </source>
</evidence>
<dbReference type="CDD" id="cd00071">
    <property type="entry name" value="GMPK"/>
    <property type="match status" value="1"/>
</dbReference>
<dbReference type="GO" id="GO:0005524">
    <property type="term" value="F:ATP binding"/>
    <property type="evidence" value="ECO:0007669"/>
    <property type="project" value="UniProtKB-UniRule"/>
</dbReference>
<evidence type="ECO:0000256" key="9">
    <source>
        <dbReference type="ARBA" id="ARBA00022777"/>
    </source>
</evidence>
<dbReference type="EC" id="2.7.4.8" evidence="4 13"/>
<dbReference type="InterPro" id="IPR008144">
    <property type="entry name" value="Guanylate_kin-like_dom"/>
</dbReference>
<comment type="subcellular location">
    <subcellularLocation>
        <location evidence="2 13">Cytoplasm</location>
    </subcellularLocation>
</comment>
<evidence type="ECO:0000256" key="8">
    <source>
        <dbReference type="ARBA" id="ARBA00022741"/>
    </source>
</evidence>
<evidence type="ECO:0000256" key="2">
    <source>
        <dbReference type="ARBA" id="ARBA00004496"/>
    </source>
</evidence>
<evidence type="ECO:0000256" key="7">
    <source>
        <dbReference type="ARBA" id="ARBA00022679"/>
    </source>
</evidence>
<dbReference type="RefSeq" id="WP_106776817.1">
    <property type="nucleotide sequence ID" value="NZ_JYGE01000004.1"/>
</dbReference>
<name>A0A2P7Q065_9FIRM</name>
<evidence type="ECO:0000256" key="5">
    <source>
        <dbReference type="ARBA" id="ARBA00016296"/>
    </source>
</evidence>
<dbReference type="PANTHER" id="PTHR23117">
    <property type="entry name" value="GUANYLATE KINASE-RELATED"/>
    <property type="match status" value="1"/>
</dbReference>
<evidence type="ECO:0000256" key="10">
    <source>
        <dbReference type="ARBA" id="ARBA00022840"/>
    </source>
</evidence>
<dbReference type="EMBL" id="JYGE01000004">
    <property type="protein sequence ID" value="PSJ31359.1"/>
    <property type="molecule type" value="Genomic_DNA"/>
</dbReference>
<dbReference type="InterPro" id="IPR017665">
    <property type="entry name" value="Guanylate_kinase"/>
</dbReference>
<dbReference type="FunFam" id="3.30.63.10:FF:000005">
    <property type="entry name" value="Guanylate kinase"/>
    <property type="match status" value="1"/>
</dbReference>
<gene>
    <name evidence="13" type="primary">gmk</name>
    <name evidence="15" type="ORF">UF10_05380</name>
</gene>
<sequence>MGIKKRGLLLVISGPSGAGKGTICKELMEVSKEHMRLSISATTRAPRDGEKEGVNYFYKSMQEFESMIKEEEFLEYAKIYDNYYGTPRKAIFDELDKGNDVILEIEMQGAMQIKKAYPEAVFIFILPPSLLELKHRIVGRGTETLEQIEKRFGSAYNEIKLIGDYDYFIFNNVVEKSVDDIKNIVGAEKNKVGRYKRQVLEMFEKEIKEC</sequence>